<dbReference type="AlphaFoldDB" id="A0A5N7MX33"/>
<organism evidence="2 4">
    <name type="scientific">Microvirga tunisiensis</name>
    <dbReference type="NCBI Taxonomy" id="2108360"/>
    <lineage>
        <taxon>Bacteria</taxon>
        <taxon>Pseudomonadati</taxon>
        <taxon>Pseudomonadota</taxon>
        <taxon>Alphaproteobacteria</taxon>
        <taxon>Hyphomicrobiales</taxon>
        <taxon>Methylobacteriaceae</taxon>
        <taxon>Microvirga</taxon>
    </lineage>
</organism>
<name>A0A5N7MX33_9HYPH</name>
<gene>
    <name evidence="2" type="ORF">FS320_38160</name>
    <name evidence="3" type="ORF">FS320_39000</name>
</gene>
<dbReference type="Gene3D" id="1.10.10.60">
    <property type="entry name" value="Homeodomain-like"/>
    <property type="match status" value="1"/>
</dbReference>
<sequence>LIDAMEKAGWVQAKAARILGLTPRQVGYALRRHGIKLKQF</sequence>
<evidence type="ECO:0000313" key="4">
    <source>
        <dbReference type="Proteomes" id="UP000403266"/>
    </source>
</evidence>
<evidence type="ECO:0000259" key="1">
    <source>
        <dbReference type="Pfam" id="PF02954"/>
    </source>
</evidence>
<dbReference type="InterPro" id="IPR002197">
    <property type="entry name" value="HTH_Fis"/>
</dbReference>
<evidence type="ECO:0000313" key="3">
    <source>
        <dbReference type="EMBL" id="MPR30794.1"/>
    </source>
</evidence>
<dbReference type="Pfam" id="PF02954">
    <property type="entry name" value="HTH_8"/>
    <property type="match status" value="1"/>
</dbReference>
<dbReference type="GO" id="GO:0043565">
    <property type="term" value="F:sequence-specific DNA binding"/>
    <property type="evidence" value="ECO:0007669"/>
    <property type="project" value="InterPro"/>
</dbReference>
<proteinExistence type="predicted"/>
<comment type="caution">
    <text evidence="2">The sequence shown here is derived from an EMBL/GenBank/DDBJ whole genome shotgun (WGS) entry which is preliminary data.</text>
</comment>
<dbReference type="OrthoDB" id="8481108at2"/>
<reference evidence="2 4" key="1">
    <citation type="journal article" date="2019" name="Syst. Appl. Microbiol.">
        <title>Microvirga tunisiensis sp. nov., a root nodule symbiotic bacterium isolated from Lupinus micranthus and L. luteus grown in Northern Tunisia.</title>
        <authorList>
            <person name="Msaddak A."/>
            <person name="Rejili M."/>
            <person name="Duran D."/>
            <person name="Mars M."/>
            <person name="Palacios J.M."/>
            <person name="Ruiz-Argueso T."/>
            <person name="Rey L."/>
            <person name="Imperial J."/>
        </authorList>
    </citation>
    <scope>NUCLEOTIDE SEQUENCE [LARGE SCALE GENOMIC DNA]</scope>
    <source>
        <strain evidence="2 4">Lmie10</strain>
    </source>
</reference>
<evidence type="ECO:0000313" key="2">
    <source>
        <dbReference type="EMBL" id="MPR30654.1"/>
    </source>
</evidence>
<feature type="domain" description="DNA binding HTH" evidence="1">
    <location>
        <begin position="1"/>
        <end position="32"/>
    </location>
</feature>
<dbReference type="EMBL" id="VOSK01000415">
    <property type="protein sequence ID" value="MPR30654.1"/>
    <property type="molecule type" value="Genomic_DNA"/>
</dbReference>
<dbReference type="Proteomes" id="UP000403266">
    <property type="component" value="Unassembled WGS sequence"/>
</dbReference>
<feature type="non-terminal residue" evidence="2">
    <location>
        <position position="1"/>
    </location>
</feature>
<dbReference type="EMBL" id="VOSK01000447">
    <property type="protein sequence ID" value="MPR30794.1"/>
    <property type="molecule type" value="Genomic_DNA"/>
</dbReference>
<accession>A0A5N7MX33</accession>
<protein>
    <recommendedName>
        <fullName evidence="1">DNA binding HTH domain-containing protein</fullName>
    </recommendedName>
</protein>
<dbReference type="RefSeq" id="WP_152717478.1">
    <property type="nucleotide sequence ID" value="NZ_VOSJ01000442.1"/>
</dbReference>
<keyword evidence="4" id="KW-1185">Reference proteome</keyword>